<dbReference type="STRING" id="641665.GCA_002104455_01608"/>
<keyword evidence="3" id="KW-1185">Reference proteome</keyword>
<dbReference type="CDD" id="cd00093">
    <property type="entry name" value="HTH_XRE"/>
    <property type="match status" value="1"/>
</dbReference>
<dbReference type="SMART" id="SM00530">
    <property type="entry name" value="HTH_XRE"/>
    <property type="match status" value="1"/>
</dbReference>
<dbReference type="InterPro" id="IPR001387">
    <property type="entry name" value="Cro/C1-type_HTH"/>
</dbReference>
<name>A0A1H7JTK4_9GAMM</name>
<evidence type="ECO:0000313" key="2">
    <source>
        <dbReference type="EMBL" id="SEK77077.1"/>
    </source>
</evidence>
<dbReference type="Proteomes" id="UP000199297">
    <property type="component" value="Unassembled WGS sequence"/>
</dbReference>
<evidence type="ECO:0000259" key="1">
    <source>
        <dbReference type="PROSITE" id="PS50943"/>
    </source>
</evidence>
<dbReference type="SUPFAM" id="SSF47413">
    <property type="entry name" value="lambda repressor-like DNA-binding domains"/>
    <property type="match status" value="1"/>
</dbReference>
<feature type="domain" description="HTH cro/C1-type" evidence="1">
    <location>
        <begin position="17"/>
        <end position="72"/>
    </location>
</feature>
<organism evidence="2 3">
    <name type="scientific">Colwellia chukchiensis</name>
    <dbReference type="NCBI Taxonomy" id="641665"/>
    <lineage>
        <taxon>Bacteria</taxon>
        <taxon>Pseudomonadati</taxon>
        <taxon>Pseudomonadota</taxon>
        <taxon>Gammaproteobacteria</taxon>
        <taxon>Alteromonadales</taxon>
        <taxon>Colwelliaceae</taxon>
        <taxon>Colwellia</taxon>
    </lineage>
</organism>
<accession>A0A1H7JTK4</accession>
<reference evidence="3" key="1">
    <citation type="submission" date="2016-10" db="EMBL/GenBank/DDBJ databases">
        <authorList>
            <person name="Varghese N."/>
            <person name="Submissions S."/>
        </authorList>
    </citation>
    <scope>NUCLEOTIDE SEQUENCE [LARGE SCALE GENOMIC DNA]</scope>
    <source>
        <strain evidence="3">CGMCC 1.9127</strain>
    </source>
</reference>
<dbReference type="GO" id="GO:0003677">
    <property type="term" value="F:DNA binding"/>
    <property type="evidence" value="ECO:0007669"/>
    <property type="project" value="InterPro"/>
</dbReference>
<proteinExistence type="predicted"/>
<protein>
    <submittedName>
        <fullName evidence="2">Helix-turn-helix</fullName>
    </submittedName>
</protein>
<gene>
    <name evidence="2" type="ORF">SAMN05216262_102327</name>
</gene>
<dbReference type="RefSeq" id="WP_074498695.1">
    <property type="nucleotide sequence ID" value="NZ_FOBI01000002.1"/>
</dbReference>
<dbReference type="InterPro" id="IPR010982">
    <property type="entry name" value="Lambda_DNA-bd_dom_sf"/>
</dbReference>
<evidence type="ECO:0000313" key="3">
    <source>
        <dbReference type="Proteomes" id="UP000199297"/>
    </source>
</evidence>
<dbReference type="EMBL" id="FOBI01000002">
    <property type="protein sequence ID" value="SEK77077.1"/>
    <property type="molecule type" value="Genomic_DNA"/>
</dbReference>
<sequence>MIKHINDSRYKALIDWLKAARKEQGLTVRDLGELLGEPHQFVVRIETCERKLNVFEYVQYCEALKLDTSVGLSKLKELSFISRA</sequence>
<dbReference type="OrthoDB" id="9803379at2"/>
<dbReference type="Gene3D" id="1.10.260.40">
    <property type="entry name" value="lambda repressor-like DNA-binding domains"/>
    <property type="match status" value="1"/>
</dbReference>
<dbReference type="PROSITE" id="PS50943">
    <property type="entry name" value="HTH_CROC1"/>
    <property type="match status" value="1"/>
</dbReference>
<dbReference type="AlphaFoldDB" id="A0A1H7JTK4"/>
<dbReference type="Pfam" id="PF01381">
    <property type="entry name" value="HTH_3"/>
    <property type="match status" value="1"/>
</dbReference>